<keyword evidence="10" id="KW-0238">DNA-binding</keyword>
<dbReference type="Gene3D" id="3.40.1170.60">
    <property type="match status" value="1"/>
</dbReference>
<feature type="region of interest" description="Disordered" evidence="13">
    <location>
        <begin position="331"/>
        <end position="418"/>
    </location>
</feature>
<evidence type="ECO:0000256" key="6">
    <source>
        <dbReference type="ARBA" id="ARBA00022695"/>
    </source>
</evidence>
<dbReference type="InterPro" id="IPR001126">
    <property type="entry name" value="UmuC"/>
</dbReference>
<feature type="region of interest" description="Disordered" evidence="13">
    <location>
        <begin position="195"/>
        <end position="215"/>
    </location>
</feature>
<evidence type="ECO:0000313" key="16">
    <source>
        <dbReference type="EMBL" id="CAK0757383.1"/>
    </source>
</evidence>
<evidence type="ECO:0000256" key="9">
    <source>
        <dbReference type="ARBA" id="ARBA00022842"/>
    </source>
</evidence>
<evidence type="ECO:0000256" key="12">
    <source>
        <dbReference type="ARBA" id="ARBA00023242"/>
    </source>
</evidence>
<keyword evidence="8" id="KW-0227">DNA damage</keyword>
<dbReference type="InterPro" id="IPR036775">
    <property type="entry name" value="DNA_pol_Y-fam_lit_finger_sf"/>
</dbReference>
<feature type="compositionally biased region" description="Low complexity" evidence="13">
    <location>
        <begin position="999"/>
        <end position="1015"/>
    </location>
</feature>
<dbReference type="Gene3D" id="3.30.1490.100">
    <property type="entry name" value="DNA polymerase, Y-family, little finger domain"/>
    <property type="match status" value="1"/>
</dbReference>
<evidence type="ECO:0000259" key="15">
    <source>
        <dbReference type="PROSITE" id="PS50173"/>
    </source>
</evidence>
<dbReference type="PANTHER" id="PTHR45990">
    <property type="entry name" value="DNA REPAIR PROTEIN REV1"/>
    <property type="match status" value="1"/>
</dbReference>
<feature type="compositionally biased region" description="Basic and acidic residues" evidence="13">
    <location>
        <begin position="195"/>
        <end position="206"/>
    </location>
</feature>
<sequence>MAFHNASANSFRDYMQQKNEKLYEQFEEQQHAAGGDGEGIFKGVCIFVNGFTRPSHLELKQTMARYGGFFVNYMNKDVTHIICANLPDSKIKLTERVKERDPKPVLLPEWITDSVEAGRRLPIEEYSLARIRDKPGQKALTGFTPQKASRSAAEVTAAPDLGLARPAELQESQLLRQEGAPRKPTINLSLQAMEHEAGTGQRHAEQADVTAQRPPGSLQGLVGLAKKLQQVQSSRPEGLAEQMQQGGLPGESTGARQGEVPMLHGIPESPEAAEQGSQHEHDADKADACHDEVDVASPKLHRHAMHALPSVSVASGQSPGHEVHQLIVPDQHRQEDAGSPEPDSAGPAAQSEEPGEHLTRMPSGPPNAGLSIALPARENSDPHLEAQLDSRTGPKQAAPDTLETHRSGGAGATRSHETMRASPGLLPAHQHTRQLDVNTPMEVLAQDTSQQAAELYAMKARQRCDLLRGPPRSSRDDPAFQATYFSASRLHFIGSWKARNEALLLGMVSEGPQPAPPAKGTPRTIIHVDMDCFFASVAALGVPALQGKAMCVSHSASARGAGEVSSANYEARAFGVRAGMFIGDAHRRCPNLIVMPYDFEKYEDISDKVYRFLVKRSSCVQPISCDEAFVDITGLGSPDRIVAELRAEIEGATGITASAGIGPNMLLARLATKRAKPNGQFNINPSQADEELLKLSLDDLPGVGYTMAGKLRNLGLTSVADVRNSRRDMLQQELGAKSGSMVWDYAHGRDHRQVEAPQARKSIGAQVYYGVRLDTEADADKFLDDLAGNLSQRLVAAGVKGRHLTLKIKRKKAGAPEPIKFLGHGPCDDYSRSVTVSRFIAATSEIAKEAKALLRMLGIPARELRGVGLSMGKLDSNPTSGAARTNAGAPGKGAAPLHATTYNPRAEPNYEEFFNLPAVKASIPPEAPERADAPKLPGRKPPGSCPAPKHGHVLDMLSRSGNKGSEDFPVTSGSRASNGNAGSAAQAPHVPLISRAGRRGASGAAVSSASNARGAQEQSREADSGAPAGHQPAYRQAHVFDLLNRPPSSSGSYARHTAQPLPPAGMPAISGRAHQPDSNASADMLAPEPDASHALRRKNSADLGEDIGGHATRQPAGLQAMSHEDLMPAPDPFLNGDESTLPGQSPSSSPLAVHSGFLDDKTGLEGGSSALEGDISTSPRDGDAARPEPAARTALQQERANQLSQINAATWARLPADVQSRILTGEAVDINTILSTPVSAGAAAVDQQQQVELVGTTPIQALPPAAAIDLDVLDALPLHLKRELERAYGVGIIRSPPKRRRGGAVVVVGRPPKRQRALTEAFKSPVKARVAVGRLTMSQVDPAVFAELPPEVAAELAAALPPSHASFFTEGNIMPVPCSPSASGEDAAAAAQALQRAQTVAKKLRQRRLGPDEDVRQVWQSLKGVLEELDQQCWSEDDSEVSPANRQERRAAHDAQSSLQKDVQRDVDTSARSSEGHAGVLGPSTATSERAESKGRSAQASIPKGSSLQAEPLPESGHAPGADSSQAPVLVRLASVCQVVLQWGRSLVSPNLESLQFLLLRLQSAARQHKMFASQLDSVRAELEAAVMQQYGGRISLKSNLFT</sequence>
<dbReference type="GO" id="GO:0003887">
    <property type="term" value="F:DNA-directed DNA polymerase activity"/>
    <property type="evidence" value="ECO:0007669"/>
    <property type="project" value="InterPro"/>
</dbReference>
<dbReference type="InterPro" id="IPR053848">
    <property type="entry name" value="IMS_HHH_1"/>
</dbReference>
<evidence type="ECO:0000313" key="17">
    <source>
        <dbReference type="Proteomes" id="UP001314263"/>
    </source>
</evidence>
<evidence type="ECO:0000256" key="11">
    <source>
        <dbReference type="ARBA" id="ARBA00023204"/>
    </source>
</evidence>
<dbReference type="GO" id="GO:0046872">
    <property type="term" value="F:metal ion binding"/>
    <property type="evidence" value="ECO:0007669"/>
    <property type="project" value="UniProtKB-KW"/>
</dbReference>
<evidence type="ECO:0000256" key="10">
    <source>
        <dbReference type="ARBA" id="ARBA00023125"/>
    </source>
</evidence>
<dbReference type="Pfam" id="PF11799">
    <property type="entry name" value="IMS_C"/>
    <property type="match status" value="1"/>
</dbReference>
<reference evidence="16 17" key="1">
    <citation type="submission" date="2023-10" db="EMBL/GenBank/DDBJ databases">
        <authorList>
            <person name="Maclean D."/>
            <person name="Macfadyen A."/>
        </authorList>
    </citation>
    <scope>NUCLEOTIDE SEQUENCE [LARGE SCALE GENOMIC DNA]</scope>
</reference>
<feature type="region of interest" description="Disordered" evidence="13">
    <location>
        <begin position="229"/>
        <end position="287"/>
    </location>
</feature>
<evidence type="ECO:0000256" key="5">
    <source>
        <dbReference type="ARBA" id="ARBA00022679"/>
    </source>
</evidence>
<organism evidence="16 17">
    <name type="scientific">Coccomyxa viridis</name>
    <dbReference type="NCBI Taxonomy" id="1274662"/>
    <lineage>
        <taxon>Eukaryota</taxon>
        <taxon>Viridiplantae</taxon>
        <taxon>Chlorophyta</taxon>
        <taxon>core chlorophytes</taxon>
        <taxon>Trebouxiophyceae</taxon>
        <taxon>Trebouxiophyceae incertae sedis</taxon>
        <taxon>Coccomyxaceae</taxon>
        <taxon>Coccomyxa</taxon>
    </lineage>
</organism>
<dbReference type="SUPFAM" id="SSF56672">
    <property type="entry name" value="DNA/RNA polymerases"/>
    <property type="match status" value="1"/>
</dbReference>
<dbReference type="Pfam" id="PF21999">
    <property type="entry name" value="IMS_HHH_1"/>
    <property type="match status" value="1"/>
</dbReference>
<accession>A0AAV1HWR8</accession>
<keyword evidence="4" id="KW-0237">DNA synthesis</keyword>
<dbReference type="InterPro" id="IPR043502">
    <property type="entry name" value="DNA/RNA_pol_sf"/>
</dbReference>
<evidence type="ECO:0000256" key="2">
    <source>
        <dbReference type="ARBA" id="ARBA00010945"/>
    </source>
</evidence>
<dbReference type="GO" id="GO:0003684">
    <property type="term" value="F:damaged DNA binding"/>
    <property type="evidence" value="ECO:0007669"/>
    <property type="project" value="InterPro"/>
</dbReference>
<evidence type="ECO:0000256" key="8">
    <source>
        <dbReference type="ARBA" id="ARBA00022763"/>
    </source>
</evidence>
<keyword evidence="17" id="KW-1185">Reference proteome</keyword>
<gene>
    <name evidence="16" type="ORF">CVIRNUC_002535</name>
</gene>
<dbReference type="GO" id="GO:0006281">
    <property type="term" value="P:DNA repair"/>
    <property type="evidence" value="ECO:0007669"/>
    <property type="project" value="UniProtKB-KW"/>
</dbReference>
<feature type="compositionally biased region" description="Polar residues" evidence="13">
    <location>
        <begin position="1496"/>
        <end position="1509"/>
    </location>
</feature>
<keyword evidence="6" id="KW-0548">Nucleotidyltransferase</keyword>
<feature type="region of interest" description="Disordered" evidence="13">
    <location>
        <begin position="875"/>
        <end position="896"/>
    </location>
</feature>
<feature type="region of interest" description="Disordered" evidence="13">
    <location>
        <begin position="1434"/>
        <end position="1524"/>
    </location>
</feature>
<feature type="compositionally biased region" description="Polar residues" evidence="13">
    <location>
        <begin position="1137"/>
        <end position="1150"/>
    </location>
</feature>
<dbReference type="PROSITE" id="PS50172">
    <property type="entry name" value="BRCT"/>
    <property type="match status" value="1"/>
</dbReference>
<dbReference type="EMBL" id="CAUYUE010000003">
    <property type="protein sequence ID" value="CAK0757383.1"/>
    <property type="molecule type" value="Genomic_DNA"/>
</dbReference>
<dbReference type="GO" id="GO:0042276">
    <property type="term" value="P:error-prone translesion synthesis"/>
    <property type="evidence" value="ECO:0007669"/>
    <property type="project" value="TreeGrafter"/>
</dbReference>
<feature type="domain" description="UmuC" evidence="15">
    <location>
        <begin position="525"/>
        <end position="704"/>
    </location>
</feature>
<dbReference type="Proteomes" id="UP001314263">
    <property type="component" value="Unassembled WGS sequence"/>
</dbReference>
<keyword evidence="11" id="KW-0234">DNA repair</keyword>
<feature type="compositionally biased region" description="Basic and acidic residues" evidence="13">
    <location>
        <begin position="277"/>
        <end position="287"/>
    </location>
</feature>
<dbReference type="CDD" id="cd17719">
    <property type="entry name" value="BRCT_Rev1"/>
    <property type="match status" value="1"/>
</dbReference>
<keyword evidence="5" id="KW-0808">Transferase</keyword>
<feature type="region of interest" description="Disordered" evidence="13">
    <location>
        <begin position="1043"/>
        <end position="1086"/>
    </location>
</feature>
<feature type="region of interest" description="Disordered" evidence="13">
    <location>
        <begin position="998"/>
        <end position="1030"/>
    </location>
</feature>
<evidence type="ECO:0000259" key="14">
    <source>
        <dbReference type="PROSITE" id="PS50172"/>
    </source>
</evidence>
<dbReference type="InterPro" id="IPR036420">
    <property type="entry name" value="BRCT_dom_sf"/>
</dbReference>
<dbReference type="Gene3D" id="3.40.50.10190">
    <property type="entry name" value="BRCT domain"/>
    <property type="match status" value="1"/>
</dbReference>
<dbReference type="Gene3D" id="6.10.250.1490">
    <property type="match status" value="1"/>
</dbReference>
<feature type="compositionally biased region" description="Basic and acidic residues" evidence="13">
    <location>
        <begin position="378"/>
        <end position="388"/>
    </location>
</feature>
<evidence type="ECO:0000256" key="13">
    <source>
        <dbReference type="SAM" id="MobiDB-lite"/>
    </source>
</evidence>
<dbReference type="InterPro" id="IPR017961">
    <property type="entry name" value="DNA_pol_Y-fam_little_finger"/>
</dbReference>
<dbReference type="GO" id="GO:0005634">
    <property type="term" value="C:nucleus"/>
    <property type="evidence" value="ECO:0007669"/>
    <property type="project" value="UniProtKB-SubCell"/>
</dbReference>
<keyword evidence="7" id="KW-0479">Metal-binding</keyword>
<dbReference type="InterPro" id="IPR043128">
    <property type="entry name" value="Rev_trsase/Diguanyl_cyclase"/>
</dbReference>
<comment type="similarity">
    <text evidence="2">Belongs to the DNA polymerase type-Y family.</text>
</comment>
<dbReference type="SUPFAM" id="SSF100879">
    <property type="entry name" value="Lesion bypass DNA polymerase (Y-family), little finger domain"/>
    <property type="match status" value="1"/>
</dbReference>
<dbReference type="SMART" id="SM00292">
    <property type="entry name" value="BRCT"/>
    <property type="match status" value="1"/>
</dbReference>
<dbReference type="InterPro" id="IPR001357">
    <property type="entry name" value="BRCT_dom"/>
</dbReference>
<comment type="caution">
    <text evidence="16">The sequence shown here is derived from an EMBL/GenBank/DDBJ whole genome shotgun (WGS) entry which is preliminary data.</text>
</comment>
<feature type="compositionally biased region" description="Low complexity" evidence="13">
    <location>
        <begin position="972"/>
        <end position="985"/>
    </location>
</feature>
<feature type="domain" description="BRCT" evidence="14">
    <location>
        <begin position="36"/>
        <end position="128"/>
    </location>
</feature>
<protein>
    <recommendedName>
        <fullName evidence="3">DNA repair protein REV1</fullName>
    </recommendedName>
</protein>
<feature type="region of interest" description="Disordered" evidence="13">
    <location>
        <begin position="925"/>
        <end position="986"/>
    </location>
</feature>
<keyword evidence="9" id="KW-0460">Magnesium</keyword>
<evidence type="ECO:0000256" key="4">
    <source>
        <dbReference type="ARBA" id="ARBA00022634"/>
    </source>
</evidence>
<evidence type="ECO:0000256" key="7">
    <source>
        <dbReference type="ARBA" id="ARBA00022723"/>
    </source>
</evidence>
<feature type="region of interest" description="Disordered" evidence="13">
    <location>
        <begin position="1124"/>
        <end position="1189"/>
    </location>
</feature>
<name>A0AAV1HWR8_9CHLO</name>
<dbReference type="Pfam" id="PF16589">
    <property type="entry name" value="BRCT_2"/>
    <property type="match status" value="1"/>
</dbReference>
<dbReference type="Gene3D" id="3.30.70.270">
    <property type="match status" value="1"/>
</dbReference>
<keyword evidence="12" id="KW-0539">Nucleus</keyword>
<dbReference type="SUPFAM" id="SSF52113">
    <property type="entry name" value="BRCT domain"/>
    <property type="match status" value="1"/>
</dbReference>
<proteinExistence type="inferred from homology"/>
<dbReference type="GO" id="GO:0070987">
    <property type="term" value="P:error-free translesion synthesis"/>
    <property type="evidence" value="ECO:0007669"/>
    <property type="project" value="TreeGrafter"/>
</dbReference>
<dbReference type="PANTHER" id="PTHR45990:SF1">
    <property type="entry name" value="DNA REPAIR PROTEIN REV1"/>
    <property type="match status" value="1"/>
</dbReference>
<dbReference type="FunFam" id="3.30.1490.100:FF:000001">
    <property type="entry name" value="DNA repair protein REV1"/>
    <property type="match status" value="1"/>
</dbReference>
<evidence type="ECO:0000256" key="1">
    <source>
        <dbReference type="ARBA" id="ARBA00004123"/>
    </source>
</evidence>
<dbReference type="Pfam" id="PF00817">
    <property type="entry name" value="IMS"/>
    <property type="match status" value="1"/>
</dbReference>
<dbReference type="PROSITE" id="PS50173">
    <property type="entry name" value="UMUC"/>
    <property type="match status" value="1"/>
</dbReference>
<dbReference type="GO" id="GO:0017125">
    <property type="term" value="F:deoxycytidyl transferase activity"/>
    <property type="evidence" value="ECO:0007669"/>
    <property type="project" value="TreeGrafter"/>
</dbReference>
<evidence type="ECO:0000256" key="3">
    <source>
        <dbReference type="ARBA" id="ARBA00020399"/>
    </source>
</evidence>
<comment type="subcellular location">
    <subcellularLocation>
        <location evidence="1">Nucleus</location>
    </subcellularLocation>
</comment>
<dbReference type="Gene3D" id="1.10.150.20">
    <property type="entry name" value="5' to 3' exonuclease, C-terminal subdomain"/>
    <property type="match status" value="1"/>
</dbReference>